<feature type="compositionally biased region" description="Polar residues" evidence="1">
    <location>
        <begin position="213"/>
        <end position="225"/>
    </location>
</feature>
<evidence type="ECO:0000313" key="2">
    <source>
        <dbReference type="EMBL" id="KAG2486776.1"/>
    </source>
</evidence>
<feature type="region of interest" description="Disordered" evidence="1">
    <location>
        <begin position="203"/>
        <end position="339"/>
    </location>
</feature>
<evidence type="ECO:0000313" key="3">
    <source>
        <dbReference type="Proteomes" id="UP000612055"/>
    </source>
</evidence>
<dbReference type="AlphaFoldDB" id="A0A836BRU0"/>
<dbReference type="Proteomes" id="UP000612055">
    <property type="component" value="Unassembled WGS sequence"/>
</dbReference>
<evidence type="ECO:0000256" key="1">
    <source>
        <dbReference type="SAM" id="MobiDB-lite"/>
    </source>
</evidence>
<accession>A0A836BRU0</accession>
<dbReference type="OrthoDB" id="551632at2759"/>
<organism evidence="2 3">
    <name type="scientific">Edaphochlamys debaryana</name>
    <dbReference type="NCBI Taxonomy" id="47281"/>
    <lineage>
        <taxon>Eukaryota</taxon>
        <taxon>Viridiplantae</taxon>
        <taxon>Chlorophyta</taxon>
        <taxon>core chlorophytes</taxon>
        <taxon>Chlorophyceae</taxon>
        <taxon>CS clade</taxon>
        <taxon>Chlamydomonadales</taxon>
        <taxon>Chlamydomonadales incertae sedis</taxon>
        <taxon>Edaphochlamys</taxon>
    </lineage>
</organism>
<feature type="region of interest" description="Disordered" evidence="1">
    <location>
        <begin position="482"/>
        <end position="517"/>
    </location>
</feature>
<feature type="compositionally biased region" description="Low complexity" evidence="1">
    <location>
        <begin position="485"/>
        <end position="496"/>
    </location>
</feature>
<comment type="caution">
    <text evidence="2">The sequence shown here is derived from an EMBL/GenBank/DDBJ whole genome shotgun (WGS) entry which is preliminary data.</text>
</comment>
<protein>
    <submittedName>
        <fullName evidence="2">Uncharacterized protein</fullName>
    </submittedName>
</protein>
<reference evidence="2" key="1">
    <citation type="journal article" date="2020" name="bioRxiv">
        <title>Comparative genomics of Chlamydomonas.</title>
        <authorList>
            <person name="Craig R.J."/>
            <person name="Hasan A.R."/>
            <person name="Ness R.W."/>
            <person name="Keightley P.D."/>
        </authorList>
    </citation>
    <scope>NUCLEOTIDE SEQUENCE</scope>
    <source>
        <strain evidence="2">CCAP 11/70</strain>
    </source>
</reference>
<sequence length="619" mass="64224">MGAMYDRWVGPASLGNAAQRLEAYDRGLLPSGTPDGSSRGAALDSGDRGPAKPSPAMAVALAAANSAIRGPLLDELHAQRAAGVTMKYVAPHIAKKYGVQQSIRPASERAAAAAAAGPSSMSSAPSAAATGAGQIIMASDKTPNFASSAAAASRPPRPASATFLGVSREHAQKTGSRFLYGGKQDVPSVGKYTPKYGALDKATQLVRDWSKQPDPNANRDASSSGLRRPGSAPAGSRRAGVSLEPSRVSVAPSIAADGERRGTASGEAGGGPKRSLSMTSVAGPAQPAPQMDARTQAQVRHEELFAGAHRVHEPKPPLPPGTPCFKAPGRKPPDNSTTAGHLFGAYYQQGYDSLTKRSSRPSSAFHVQVPRPPPTKLAAQGDTSPALGPGTYNVGRPLPASNTGKHVNAGHSYLAQTVDFTRRGPRPVSAPNARGPPQGAMHHGYWGPNGPVTSLFPDEPEFDGLVGIRHLQERVQAQEDKLRPRLAAQRQAAEAAAGGGGGEVPPPPGLAFAAPGDDRPLTYVGPERMGDFGSAGFARRVPGGTFSATTRAGTAQGMRVMADGKVIPPAAVSIKKGLDLEYDFDPAVVKPRHPSWQLPPNRQALSQRWITTAATAYLD</sequence>
<feature type="region of interest" description="Disordered" evidence="1">
    <location>
        <begin position="364"/>
        <end position="383"/>
    </location>
</feature>
<dbReference type="EMBL" id="JAEHOE010000107">
    <property type="protein sequence ID" value="KAG2486776.1"/>
    <property type="molecule type" value="Genomic_DNA"/>
</dbReference>
<feature type="region of interest" description="Disordered" evidence="1">
    <location>
        <begin position="25"/>
        <end position="54"/>
    </location>
</feature>
<keyword evidence="3" id="KW-1185">Reference proteome</keyword>
<proteinExistence type="predicted"/>
<feature type="compositionally biased region" description="Basic and acidic residues" evidence="1">
    <location>
        <begin position="299"/>
        <end position="315"/>
    </location>
</feature>
<name>A0A836BRU0_9CHLO</name>
<gene>
    <name evidence="2" type="ORF">HYH03_014575</name>
</gene>